<dbReference type="PANTHER" id="PTHR30068">
    <property type="entry name" value="URONATE ISOMERASE"/>
    <property type="match status" value="1"/>
</dbReference>
<proteinExistence type="predicted"/>
<accession>A0A2U0UB57</accession>
<evidence type="ECO:0000313" key="2">
    <source>
        <dbReference type="Proteomes" id="UP000245870"/>
    </source>
</evidence>
<evidence type="ECO:0000313" key="1">
    <source>
        <dbReference type="EMBL" id="PVX54867.1"/>
    </source>
</evidence>
<sequence>MIMDIRLKEFDAIRPFEPEELPAVYDRLLANKQFLTVLNHIYPNVPIEIIAMKMRECKTSLEFQKAFCYKFIKDLLKKLSTGYDMDCSALDIKKNYTFMSNHRDIVLDSAILDVLLIDAGFDTTCEIAIGDNLLGLPWVKDLARLNKSFIVRRGLPLREMLLASKLLSRYMHFAIAEKHENIWIAQRPGRAKDSDDRTSISVLKMMTMGAKGSVIELLRELNVVPLTISYEVDPCDYLKAIELQQRRDNEQWKKGDTDDILSMQTGIMGFKGRIHYHCAPCINDFLNTIPADSPKDEVLKLVADHLDHEIHRNYKLFPANYVALDKLRGDDKYKSLYTIEDKDFFDNYLDSQLAKVQMEHADKDFLREQMLTMYANPAINYLAAKQ</sequence>
<protein>
    <recommendedName>
        <fullName evidence="3">Acyltransferase-like protein</fullName>
    </recommendedName>
</protein>
<dbReference type="AlphaFoldDB" id="A0A2U0UB57"/>
<dbReference type="PANTHER" id="PTHR30068:SF3">
    <property type="entry name" value="PHOSPHOLIPID_GLYCEROL ACYLTRANSFERASE DOMAIN-CONTAINING PROTEIN"/>
    <property type="match status" value="1"/>
</dbReference>
<dbReference type="EMBL" id="QENY01000008">
    <property type="protein sequence ID" value="PVX54867.1"/>
    <property type="molecule type" value="Genomic_DNA"/>
</dbReference>
<keyword evidence="2" id="KW-1185">Reference proteome</keyword>
<organism evidence="1 2">
    <name type="scientific">Hallella colorans</name>
    <dbReference type="NCBI Taxonomy" id="1703337"/>
    <lineage>
        <taxon>Bacteria</taxon>
        <taxon>Pseudomonadati</taxon>
        <taxon>Bacteroidota</taxon>
        <taxon>Bacteroidia</taxon>
        <taxon>Bacteroidales</taxon>
        <taxon>Prevotellaceae</taxon>
        <taxon>Hallella</taxon>
    </lineage>
</organism>
<reference evidence="1 2" key="1">
    <citation type="submission" date="2018-05" db="EMBL/GenBank/DDBJ databases">
        <title>Genomic Encyclopedia of Type Strains, Phase IV (KMG-IV): sequencing the most valuable type-strain genomes for metagenomic binning, comparative biology and taxonomic classification.</title>
        <authorList>
            <person name="Goeker M."/>
        </authorList>
    </citation>
    <scope>NUCLEOTIDE SEQUENCE [LARGE SCALE GENOMIC DNA]</scope>
    <source>
        <strain evidence="1 2">DSM 100333</strain>
    </source>
</reference>
<dbReference type="GO" id="GO:0019698">
    <property type="term" value="P:D-galacturonate catabolic process"/>
    <property type="evidence" value="ECO:0007669"/>
    <property type="project" value="TreeGrafter"/>
</dbReference>
<comment type="caution">
    <text evidence="1">The sequence shown here is derived from an EMBL/GenBank/DDBJ whole genome shotgun (WGS) entry which is preliminary data.</text>
</comment>
<dbReference type="GO" id="GO:0042840">
    <property type="term" value="P:D-glucuronate catabolic process"/>
    <property type="evidence" value="ECO:0007669"/>
    <property type="project" value="TreeGrafter"/>
</dbReference>
<name>A0A2U0UB57_9BACT</name>
<evidence type="ECO:0008006" key="3">
    <source>
        <dbReference type="Google" id="ProtNLM"/>
    </source>
</evidence>
<gene>
    <name evidence="1" type="ORF">C7379_10896</name>
</gene>
<dbReference type="Proteomes" id="UP000245870">
    <property type="component" value="Unassembled WGS sequence"/>
</dbReference>